<dbReference type="PANTHER" id="PTHR28244">
    <property type="entry name" value="RNA POLYMERASE I-SPECIFIC TRANSCRIPTION INITIATION FACTOR RRN11"/>
    <property type="match status" value="1"/>
</dbReference>
<evidence type="ECO:0000313" key="4">
    <source>
        <dbReference type="Proteomes" id="UP000664534"/>
    </source>
</evidence>
<protein>
    <recommendedName>
        <fullName evidence="2">Extracellular mutant protein 11 C-terminal domain-containing protein</fullName>
    </recommendedName>
</protein>
<accession>A0A8H3FJD2</accession>
<sequence length="437" mass="49281">MAALRQLLNARGITKEAPSEEDQRRIDAKMQAMGYSISPPIPTRLRSSRSEDQGQRPFHSKFNENDFAQHPLYRGGDQNGGVGSNSFDDPSRPQLSRSATDDHLHQSYALDDGRGGMDVSSYYEDGEQSPVLSPALNKHLALRPLDPHALQQQQQQHPSQPKHGRRRSRSATDDNLYYGGDRETNPVSKEQRKHKPRQDSVAGGSSKPLPEKRSDEKMKERTMQLLRDRQQSPTQNSNDRYTPQPLVVPHDEATKVAHTFSPSDGSPTDSAGNSVSNSVSEGGHGKHGRKRSRDLDYGIHQLAEMDYQQLHQESFDHVPGLVPYHGLPDPSLPLSERLHNIYPDKTHKDKAARAKAFFASLTIDQYEECGDLLLDGFRDVMDRLRQARQQKRRAARAMEDQIAKREEWVRKKRGVCELELGRLRSAGTAVVKPIKSR</sequence>
<feature type="region of interest" description="Disordered" evidence="1">
    <location>
        <begin position="149"/>
        <end position="292"/>
    </location>
</feature>
<comment type="caution">
    <text evidence="3">The sequence shown here is derived from an EMBL/GenBank/DDBJ whole genome shotgun (WGS) entry which is preliminary data.</text>
</comment>
<dbReference type="InterPro" id="IPR029178">
    <property type="entry name" value="Ecm11_C"/>
</dbReference>
<dbReference type="Pfam" id="PF15463">
    <property type="entry name" value="ECM11"/>
    <property type="match status" value="1"/>
</dbReference>
<feature type="compositionally biased region" description="Polar residues" evidence="1">
    <location>
        <begin position="260"/>
        <end position="272"/>
    </location>
</feature>
<dbReference type="EMBL" id="CAJPDT010000040">
    <property type="protein sequence ID" value="CAF9925726.1"/>
    <property type="molecule type" value="Genomic_DNA"/>
</dbReference>
<feature type="region of interest" description="Disordered" evidence="1">
    <location>
        <begin position="1"/>
        <end position="130"/>
    </location>
</feature>
<dbReference type="PANTHER" id="PTHR28244:SF3">
    <property type="entry name" value="EXTRACELLULAR MUTANT PROTEIN 11 C-TERMINAL DOMAIN-CONTAINING PROTEIN"/>
    <property type="match status" value="1"/>
</dbReference>
<dbReference type="Proteomes" id="UP000664534">
    <property type="component" value="Unassembled WGS sequence"/>
</dbReference>
<dbReference type="OrthoDB" id="5346740at2759"/>
<feature type="compositionally biased region" description="Basic residues" evidence="1">
    <location>
        <begin position="160"/>
        <end position="169"/>
    </location>
</feature>
<reference evidence="3" key="1">
    <citation type="submission" date="2021-03" db="EMBL/GenBank/DDBJ databases">
        <authorList>
            <person name="Tagirdzhanova G."/>
        </authorList>
    </citation>
    <scope>NUCLEOTIDE SEQUENCE</scope>
</reference>
<feature type="domain" description="Extracellular mutant protein 11 C-terminal" evidence="2">
    <location>
        <begin position="296"/>
        <end position="430"/>
    </location>
</feature>
<dbReference type="GO" id="GO:0017025">
    <property type="term" value="F:TBP-class protein binding"/>
    <property type="evidence" value="ECO:0007669"/>
    <property type="project" value="TreeGrafter"/>
</dbReference>
<gene>
    <name evidence="3" type="ORF">IMSHALPRED_006769</name>
</gene>
<dbReference type="GO" id="GO:0070860">
    <property type="term" value="C:RNA polymerase I core factor complex"/>
    <property type="evidence" value="ECO:0007669"/>
    <property type="project" value="TreeGrafter"/>
</dbReference>
<feature type="compositionally biased region" description="Basic and acidic residues" evidence="1">
    <location>
        <begin position="13"/>
        <end position="28"/>
    </location>
</feature>
<keyword evidence="4" id="KW-1185">Reference proteome</keyword>
<evidence type="ECO:0000256" key="1">
    <source>
        <dbReference type="SAM" id="MobiDB-lite"/>
    </source>
</evidence>
<name>A0A8H3FJD2_9LECA</name>
<feature type="compositionally biased region" description="Polar residues" evidence="1">
    <location>
        <begin position="231"/>
        <end position="241"/>
    </location>
</feature>
<dbReference type="AlphaFoldDB" id="A0A8H3FJD2"/>
<evidence type="ECO:0000259" key="2">
    <source>
        <dbReference type="Pfam" id="PF15463"/>
    </source>
</evidence>
<evidence type="ECO:0000313" key="3">
    <source>
        <dbReference type="EMBL" id="CAF9925726.1"/>
    </source>
</evidence>
<feature type="compositionally biased region" description="Basic and acidic residues" evidence="1">
    <location>
        <begin position="209"/>
        <end position="230"/>
    </location>
</feature>
<feature type="compositionally biased region" description="Polar residues" evidence="1">
    <location>
        <begin position="84"/>
        <end position="98"/>
    </location>
</feature>
<proteinExistence type="predicted"/>
<dbReference type="GO" id="GO:0042790">
    <property type="term" value="P:nucleolar large rRNA transcription by RNA polymerase I"/>
    <property type="evidence" value="ECO:0007669"/>
    <property type="project" value="TreeGrafter"/>
</dbReference>
<feature type="compositionally biased region" description="Basic and acidic residues" evidence="1">
    <location>
        <begin position="99"/>
        <end position="115"/>
    </location>
</feature>
<dbReference type="InterPro" id="IPR053029">
    <property type="entry name" value="RNA_pol_I-specific_init_factor"/>
</dbReference>
<organism evidence="3 4">
    <name type="scientific">Imshaugia aleurites</name>
    <dbReference type="NCBI Taxonomy" id="172621"/>
    <lineage>
        <taxon>Eukaryota</taxon>
        <taxon>Fungi</taxon>
        <taxon>Dikarya</taxon>
        <taxon>Ascomycota</taxon>
        <taxon>Pezizomycotina</taxon>
        <taxon>Lecanoromycetes</taxon>
        <taxon>OSLEUM clade</taxon>
        <taxon>Lecanoromycetidae</taxon>
        <taxon>Lecanorales</taxon>
        <taxon>Lecanorineae</taxon>
        <taxon>Parmeliaceae</taxon>
        <taxon>Imshaugia</taxon>
    </lineage>
</organism>
<dbReference type="GO" id="GO:0001164">
    <property type="term" value="F:RNA polymerase I core promoter sequence-specific DNA binding"/>
    <property type="evidence" value="ECO:0007669"/>
    <property type="project" value="TreeGrafter"/>
</dbReference>